<feature type="transmembrane region" description="Helical" evidence="2">
    <location>
        <begin position="239"/>
        <end position="264"/>
    </location>
</feature>
<keyword evidence="2" id="KW-0812">Transmembrane</keyword>
<evidence type="ECO:0000256" key="2">
    <source>
        <dbReference type="SAM" id="Phobius"/>
    </source>
</evidence>
<dbReference type="AlphaFoldDB" id="A0A0H2S345"/>
<gene>
    <name evidence="4" type="ORF">SCHPADRAFT_938080</name>
</gene>
<feature type="transmembrane region" description="Helical" evidence="2">
    <location>
        <begin position="12"/>
        <end position="31"/>
    </location>
</feature>
<keyword evidence="2" id="KW-1133">Transmembrane helix</keyword>
<sequence length="359" mass="40476">MAIEDQSTVDQYYILASSVVFLYDFALTMPQEIEFLWSSKLKLVNVLVIALRYITVLGCIPVLMLTFVPETADGEGSLLETIWFVTTSLFVVFPLTFDCSFRMPNAGKIPGILGVICQALTLTFLAIRLFAIYDKKRWILYTTVPFALLSIGLSSLSIAYSFNDTVGEKSDREGVGLTLQSCFTGPFFEPEQLSDKLYKFSYIANIFLDTLIFILAATKTAKMYSKNKIRSSYSSLASILLRDGSILYAILAISNITNFVFFMVSLERIDARINPYSLLFVVSSGTNSEMTHALSAILVSRMVFNLREVGTELQESTSEWRSRIEGRSLRQPNVHRLRAKNGGHEFEDEDEYDLDTFES</sequence>
<keyword evidence="2" id="KW-0472">Membrane</keyword>
<evidence type="ECO:0000313" key="4">
    <source>
        <dbReference type="EMBL" id="KLO16173.1"/>
    </source>
</evidence>
<evidence type="ECO:0000259" key="3">
    <source>
        <dbReference type="Pfam" id="PF20151"/>
    </source>
</evidence>
<protein>
    <recommendedName>
        <fullName evidence="3">DUF6533 domain-containing protein</fullName>
    </recommendedName>
</protein>
<feature type="region of interest" description="Disordered" evidence="1">
    <location>
        <begin position="340"/>
        <end position="359"/>
    </location>
</feature>
<feature type="transmembrane region" description="Helical" evidence="2">
    <location>
        <begin position="200"/>
        <end position="218"/>
    </location>
</feature>
<proteinExistence type="predicted"/>
<feature type="domain" description="DUF6533" evidence="3">
    <location>
        <begin position="12"/>
        <end position="57"/>
    </location>
</feature>
<feature type="transmembrane region" description="Helical" evidence="2">
    <location>
        <begin position="77"/>
        <end position="97"/>
    </location>
</feature>
<name>A0A0H2S345_9AGAM</name>
<dbReference type="EMBL" id="KQ085919">
    <property type="protein sequence ID" value="KLO16173.1"/>
    <property type="molecule type" value="Genomic_DNA"/>
</dbReference>
<dbReference type="InParanoid" id="A0A0H2S345"/>
<feature type="transmembrane region" description="Helical" evidence="2">
    <location>
        <begin position="138"/>
        <end position="162"/>
    </location>
</feature>
<reference evidence="4 5" key="1">
    <citation type="submission" date="2015-04" db="EMBL/GenBank/DDBJ databases">
        <title>Complete genome sequence of Schizopora paradoxa KUC8140, a cosmopolitan wood degrader in East Asia.</title>
        <authorList>
            <consortium name="DOE Joint Genome Institute"/>
            <person name="Min B."/>
            <person name="Park H."/>
            <person name="Jang Y."/>
            <person name="Kim J.-J."/>
            <person name="Kim K.H."/>
            <person name="Pangilinan J."/>
            <person name="Lipzen A."/>
            <person name="Riley R."/>
            <person name="Grigoriev I.V."/>
            <person name="Spatafora J.W."/>
            <person name="Choi I.-G."/>
        </authorList>
    </citation>
    <scope>NUCLEOTIDE SEQUENCE [LARGE SCALE GENOMIC DNA]</scope>
    <source>
        <strain evidence="4 5">KUC8140</strain>
    </source>
</reference>
<organism evidence="4 5">
    <name type="scientific">Schizopora paradoxa</name>
    <dbReference type="NCBI Taxonomy" id="27342"/>
    <lineage>
        <taxon>Eukaryota</taxon>
        <taxon>Fungi</taxon>
        <taxon>Dikarya</taxon>
        <taxon>Basidiomycota</taxon>
        <taxon>Agaricomycotina</taxon>
        <taxon>Agaricomycetes</taxon>
        <taxon>Hymenochaetales</taxon>
        <taxon>Schizoporaceae</taxon>
        <taxon>Schizopora</taxon>
    </lineage>
</organism>
<dbReference type="InterPro" id="IPR045340">
    <property type="entry name" value="DUF6533"/>
</dbReference>
<evidence type="ECO:0000256" key="1">
    <source>
        <dbReference type="SAM" id="MobiDB-lite"/>
    </source>
</evidence>
<evidence type="ECO:0000313" key="5">
    <source>
        <dbReference type="Proteomes" id="UP000053477"/>
    </source>
</evidence>
<dbReference type="Pfam" id="PF20151">
    <property type="entry name" value="DUF6533"/>
    <property type="match status" value="1"/>
</dbReference>
<feature type="compositionally biased region" description="Acidic residues" evidence="1">
    <location>
        <begin position="346"/>
        <end position="359"/>
    </location>
</feature>
<keyword evidence="5" id="KW-1185">Reference proteome</keyword>
<feature type="transmembrane region" description="Helical" evidence="2">
    <location>
        <begin position="109"/>
        <end position="131"/>
    </location>
</feature>
<accession>A0A0H2S345</accession>
<feature type="transmembrane region" description="Helical" evidence="2">
    <location>
        <begin position="43"/>
        <end position="65"/>
    </location>
</feature>
<dbReference type="Proteomes" id="UP000053477">
    <property type="component" value="Unassembled WGS sequence"/>
</dbReference>